<feature type="transmembrane region" description="Helical" evidence="2">
    <location>
        <begin position="308"/>
        <end position="329"/>
    </location>
</feature>
<dbReference type="InterPro" id="IPR021759">
    <property type="entry name" value="WxLIP_HBD"/>
</dbReference>
<evidence type="ECO:0000256" key="2">
    <source>
        <dbReference type="SAM" id="Phobius"/>
    </source>
</evidence>
<dbReference type="AlphaFoldDB" id="A0AAF0CVE8"/>
<evidence type="ECO:0000313" key="6">
    <source>
        <dbReference type="EMBL" id="WEG73601.1"/>
    </source>
</evidence>
<keyword evidence="3" id="KW-0732">Signal</keyword>
<proteinExistence type="predicted"/>
<feature type="domain" description="WxL Interacting Protein peptidoglycan binding" evidence="4">
    <location>
        <begin position="29"/>
        <end position="147"/>
    </location>
</feature>
<dbReference type="RefSeq" id="WP_275469401.1">
    <property type="nucleotide sequence ID" value="NZ_CP110232.1"/>
</dbReference>
<name>A0AAF0CVE8_9ENTE</name>
<keyword evidence="2" id="KW-0812">Transmembrane</keyword>
<feature type="domain" description="WxL Interacting Protein host binding" evidence="5">
    <location>
        <begin position="160"/>
        <end position="296"/>
    </location>
</feature>
<keyword evidence="7" id="KW-1185">Reference proteome</keyword>
<evidence type="ECO:0000259" key="4">
    <source>
        <dbReference type="Pfam" id="PF06030"/>
    </source>
</evidence>
<feature type="chain" id="PRO_5042215337" evidence="3">
    <location>
        <begin position="25"/>
        <end position="341"/>
    </location>
</feature>
<dbReference type="Pfam" id="PF11797">
    <property type="entry name" value="WxLIP_HBD"/>
    <property type="match status" value="1"/>
</dbReference>
<evidence type="ECO:0000259" key="5">
    <source>
        <dbReference type="Pfam" id="PF11797"/>
    </source>
</evidence>
<evidence type="ECO:0000256" key="1">
    <source>
        <dbReference type="SAM" id="MobiDB-lite"/>
    </source>
</evidence>
<dbReference type="InterPro" id="IPR010317">
    <property type="entry name" value="WxLIP_PGBD"/>
</dbReference>
<dbReference type="KEGG" id="vie:OL234_01465"/>
<organism evidence="6 7">
    <name type="scientific">Vagococcus intermedius</name>
    <dbReference type="NCBI Taxonomy" id="2991418"/>
    <lineage>
        <taxon>Bacteria</taxon>
        <taxon>Bacillati</taxon>
        <taxon>Bacillota</taxon>
        <taxon>Bacilli</taxon>
        <taxon>Lactobacillales</taxon>
        <taxon>Enterococcaceae</taxon>
        <taxon>Vagococcus</taxon>
    </lineage>
</organism>
<gene>
    <name evidence="6" type="ORF">OL234_01465</name>
</gene>
<keyword evidence="2" id="KW-0472">Membrane</keyword>
<reference evidence="6" key="1">
    <citation type="submission" date="2022-10" db="EMBL/GenBank/DDBJ databases">
        <title>Vagococcus sp. isolated from poultry meat.</title>
        <authorList>
            <person name="Johansson P."/>
            <person name="Bjorkroth J."/>
        </authorList>
    </citation>
    <scope>NUCLEOTIDE SEQUENCE</scope>
    <source>
        <strain evidence="6">STAA11</strain>
    </source>
</reference>
<evidence type="ECO:0000313" key="7">
    <source>
        <dbReference type="Proteomes" id="UP001179647"/>
    </source>
</evidence>
<accession>A0AAF0CVE8</accession>
<feature type="compositionally biased region" description="Polar residues" evidence="1">
    <location>
        <begin position="75"/>
        <end position="90"/>
    </location>
</feature>
<evidence type="ECO:0000256" key="3">
    <source>
        <dbReference type="SAM" id="SignalP"/>
    </source>
</evidence>
<feature type="signal peptide" evidence="3">
    <location>
        <begin position="1"/>
        <end position="24"/>
    </location>
</feature>
<sequence length="341" mass="37979">MKKFMIKCAIVLASLTAGSVSVLADEMTFQVDTVAPEKQMGENSGIYNLRLEPGEKTTVEVKVSNSADENRTIQVTPTDSKTLSSGSIDYTPSDKTKDKKEYKFESLAKTDKLVEFKAHETKNIPVEITMPAKEFKGVILGGLYLQEAADSAKSKSDKAEGMTINNKYAFTVPVMLSNNDEAGKAELKLNSVKADNVSGYNKVVAEIESTQKNILKEATIEGKVTRKGEKEVLHEHKLENVSFAPESKMNFGIDWTKDSFKPGTYVTAIKVTSPYGNWDWTKEFTIADKESKKMNEKAVDIEPEKPNYLMYGIFGLLLIVVLLLIYLIVSKRKKEAKEKND</sequence>
<keyword evidence="2" id="KW-1133">Transmembrane helix</keyword>
<protein>
    <submittedName>
        <fullName evidence="6">DUF916 and DUF3324 domain-containing protein</fullName>
    </submittedName>
</protein>
<dbReference type="Pfam" id="PF06030">
    <property type="entry name" value="WxLIP_PGBD"/>
    <property type="match status" value="1"/>
</dbReference>
<feature type="region of interest" description="Disordered" evidence="1">
    <location>
        <begin position="75"/>
        <end position="95"/>
    </location>
</feature>
<dbReference type="EMBL" id="CP110232">
    <property type="protein sequence ID" value="WEG73601.1"/>
    <property type="molecule type" value="Genomic_DNA"/>
</dbReference>
<dbReference type="Proteomes" id="UP001179647">
    <property type="component" value="Chromosome"/>
</dbReference>